<keyword evidence="13" id="KW-1185">Reference proteome</keyword>
<evidence type="ECO:0000256" key="6">
    <source>
        <dbReference type="ARBA" id="ARBA00023010"/>
    </source>
</evidence>
<comment type="caution">
    <text evidence="12">The sequence shown here is derived from an EMBL/GenBank/DDBJ whole genome shotgun (WGS) entry which is preliminary data.</text>
</comment>
<comment type="similarity">
    <text evidence="9">Belongs to the NUP54 family.</text>
</comment>
<feature type="domain" description="Nup54 C-terminal interacting" evidence="11">
    <location>
        <begin position="472"/>
        <end position="508"/>
    </location>
</feature>
<keyword evidence="6" id="KW-0811">Translocation</keyword>
<name>A0AAV6VUW8_9ARAC</name>
<evidence type="ECO:0000256" key="9">
    <source>
        <dbReference type="ARBA" id="ARBA00060798"/>
    </source>
</evidence>
<evidence type="ECO:0000313" key="13">
    <source>
        <dbReference type="Proteomes" id="UP000827092"/>
    </source>
</evidence>
<dbReference type="InterPro" id="IPR025712">
    <property type="entry name" value="Nup54_alpha-helical_dom"/>
</dbReference>
<dbReference type="Pfam" id="PF18437">
    <property type="entry name" value="Nup54_C"/>
    <property type="match status" value="1"/>
</dbReference>
<dbReference type="Proteomes" id="UP000827092">
    <property type="component" value="Unassembled WGS sequence"/>
</dbReference>
<dbReference type="Gene3D" id="1.20.5.170">
    <property type="match status" value="1"/>
</dbReference>
<evidence type="ECO:0000256" key="4">
    <source>
        <dbReference type="ARBA" id="ARBA00022816"/>
    </source>
</evidence>
<evidence type="ECO:0000259" key="10">
    <source>
        <dbReference type="Pfam" id="PF13874"/>
    </source>
</evidence>
<dbReference type="GO" id="GO:0036228">
    <property type="term" value="P:protein localization to nuclear inner membrane"/>
    <property type="evidence" value="ECO:0007669"/>
    <property type="project" value="TreeGrafter"/>
</dbReference>
<keyword evidence="3" id="KW-0677">Repeat</keyword>
<dbReference type="EMBL" id="JAFNEN010000015">
    <property type="protein sequence ID" value="KAG8200445.1"/>
    <property type="molecule type" value="Genomic_DNA"/>
</dbReference>
<evidence type="ECO:0000256" key="8">
    <source>
        <dbReference type="ARBA" id="ARBA00023242"/>
    </source>
</evidence>
<evidence type="ECO:0008006" key="14">
    <source>
        <dbReference type="Google" id="ProtNLM"/>
    </source>
</evidence>
<dbReference type="Pfam" id="PF13874">
    <property type="entry name" value="Nup54"/>
    <property type="match status" value="1"/>
</dbReference>
<dbReference type="FunFam" id="1.20.5.490:FF:000003">
    <property type="entry name" value="nucleoporin p54 isoform X1"/>
    <property type="match status" value="1"/>
</dbReference>
<gene>
    <name evidence="12" type="ORF">JTE90_000527</name>
</gene>
<keyword evidence="5" id="KW-0653">Protein transport</keyword>
<dbReference type="GO" id="GO:0006999">
    <property type="term" value="P:nuclear pore organization"/>
    <property type="evidence" value="ECO:0007669"/>
    <property type="project" value="TreeGrafter"/>
</dbReference>
<reference evidence="12 13" key="1">
    <citation type="journal article" date="2022" name="Nat. Ecol. Evol.">
        <title>A masculinizing supergene underlies an exaggerated male reproductive morph in a spider.</title>
        <authorList>
            <person name="Hendrickx F."/>
            <person name="De Corte Z."/>
            <person name="Sonet G."/>
            <person name="Van Belleghem S.M."/>
            <person name="Kostlbacher S."/>
            <person name="Vangestel C."/>
        </authorList>
    </citation>
    <scope>NUCLEOTIDE SEQUENCE [LARGE SCALE GENOMIC DNA]</scope>
    <source>
        <strain evidence="12">W744_W776</strain>
    </source>
</reference>
<evidence type="ECO:0000313" key="12">
    <source>
        <dbReference type="EMBL" id="KAG8200445.1"/>
    </source>
</evidence>
<keyword evidence="8" id="KW-0539">Nucleus</keyword>
<keyword evidence="4" id="KW-0509">mRNA transport</keyword>
<dbReference type="GO" id="GO:0006607">
    <property type="term" value="P:NLS-bearing protein import into nucleus"/>
    <property type="evidence" value="ECO:0007669"/>
    <property type="project" value="TreeGrafter"/>
</dbReference>
<dbReference type="GO" id="GO:0044613">
    <property type="term" value="C:nuclear pore central transport channel"/>
    <property type="evidence" value="ECO:0007669"/>
    <property type="project" value="TreeGrafter"/>
</dbReference>
<dbReference type="AlphaFoldDB" id="A0AAV6VUW8"/>
<dbReference type="Gene3D" id="1.20.5.490">
    <property type="entry name" value="Single helix bin"/>
    <property type="match status" value="1"/>
</dbReference>
<organism evidence="12 13">
    <name type="scientific">Oedothorax gibbosus</name>
    <dbReference type="NCBI Taxonomy" id="931172"/>
    <lineage>
        <taxon>Eukaryota</taxon>
        <taxon>Metazoa</taxon>
        <taxon>Ecdysozoa</taxon>
        <taxon>Arthropoda</taxon>
        <taxon>Chelicerata</taxon>
        <taxon>Arachnida</taxon>
        <taxon>Araneae</taxon>
        <taxon>Araneomorphae</taxon>
        <taxon>Entelegynae</taxon>
        <taxon>Araneoidea</taxon>
        <taxon>Linyphiidae</taxon>
        <taxon>Erigoninae</taxon>
        <taxon>Oedothorax</taxon>
    </lineage>
</organism>
<dbReference type="InterPro" id="IPR040985">
    <property type="entry name" value="Nup54_C"/>
</dbReference>
<evidence type="ECO:0000259" key="11">
    <source>
        <dbReference type="Pfam" id="PF18437"/>
    </source>
</evidence>
<evidence type="ECO:0000256" key="1">
    <source>
        <dbReference type="ARBA" id="ARBA00004567"/>
    </source>
</evidence>
<dbReference type="InterPro" id="IPR024864">
    <property type="entry name" value="Nup54/Nup57/Nup44"/>
</dbReference>
<keyword evidence="2" id="KW-0813">Transport</keyword>
<evidence type="ECO:0000256" key="5">
    <source>
        <dbReference type="ARBA" id="ARBA00022927"/>
    </source>
</evidence>
<comment type="subcellular location">
    <subcellularLocation>
        <location evidence="1">Nucleus</location>
        <location evidence="1">Nuclear pore complex</location>
    </subcellularLocation>
</comment>
<dbReference type="GO" id="GO:0017056">
    <property type="term" value="F:structural constituent of nuclear pore"/>
    <property type="evidence" value="ECO:0007669"/>
    <property type="project" value="TreeGrafter"/>
</dbReference>
<dbReference type="PANTHER" id="PTHR13000">
    <property type="entry name" value="NUCLEOPORIN P54"/>
    <property type="match status" value="1"/>
</dbReference>
<evidence type="ECO:0000256" key="7">
    <source>
        <dbReference type="ARBA" id="ARBA00023132"/>
    </source>
</evidence>
<proteinExistence type="inferred from homology"/>
<sequence>MAFGSFGNSTTSAPAFGSSGFSFGNTTAPTSSAGFSFGTGLGTTTTSANTGFSFGTPATSTPFSFSAMGTTTTAPSFGFGGFGAAATTTTASAFSFAQPTNTLGGGGMFSSNLGMQPATNMTGMQQQQQATAPNNITNLVTALTFPMLYGDERDAIIAKWNQLQASWGTGKGYFDCNAQPVELTPDNPFCCFKAVGYSCLPSTKAEDCLVGIVFNKKDQEIIAQQQQVIDTLHKFFGSKPTIQVAIDGVKALSEDRCEVVFYLLERLQTGLTRRISPSEVCSFMEQPSMKMQISQVGIMSVAPKTAPTKEQLQFYLDNPPAGIEPIVWKQAKLDNPHPDKLIPKPLIGFQELSRRTKCQEYETKQHQKRLDIISDALAEFNRKHTATVSKISEHKRKLLELQHRVLKVLVHQEVTRKMGYAIQADEEQLRIKLEAIQAELSAPTQFKGHLKELTSQIRMQNYQTSVFEGERYSMDEVSKEEIKEQLLAQQEGISLLINIIKEDSADLKTMSEMINEEASRRR</sequence>
<accession>A0AAV6VUW8</accession>
<keyword evidence="7" id="KW-0906">Nuclear pore complex</keyword>
<dbReference type="PANTHER" id="PTHR13000:SF0">
    <property type="entry name" value="NUCLEOPORIN P54"/>
    <property type="match status" value="1"/>
</dbReference>
<evidence type="ECO:0000256" key="3">
    <source>
        <dbReference type="ARBA" id="ARBA00022737"/>
    </source>
</evidence>
<dbReference type="GO" id="GO:0051028">
    <property type="term" value="P:mRNA transport"/>
    <property type="evidence" value="ECO:0007669"/>
    <property type="project" value="UniProtKB-KW"/>
</dbReference>
<evidence type="ECO:0000256" key="2">
    <source>
        <dbReference type="ARBA" id="ARBA00022448"/>
    </source>
</evidence>
<protein>
    <recommendedName>
        <fullName evidence="14">Nuclear pore complex protein Nup54</fullName>
    </recommendedName>
</protein>
<feature type="domain" description="Nucleoporin Nup54 alpha-helical" evidence="10">
    <location>
        <begin position="319"/>
        <end position="456"/>
    </location>
</feature>